<evidence type="ECO:0000313" key="11">
    <source>
        <dbReference type="EMBL" id="MBK9797846.1"/>
    </source>
</evidence>
<evidence type="ECO:0000256" key="1">
    <source>
        <dbReference type="ARBA" id="ARBA00007733"/>
    </source>
</evidence>
<feature type="binding site" evidence="7">
    <location>
        <begin position="579"/>
        <end position="583"/>
    </location>
    <ligand>
        <name>GTP</name>
        <dbReference type="ChEBI" id="CHEBI:37565"/>
    </ligand>
</feature>
<proteinExistence type="inferred from homology"/>
<dbReference type="Gene3D" id="2.40.30.10">
    <property type="entry name" value="Translation factors"/>
    <property type="match status" value="2"/>
</dbReference>
<evidence type="ECO:0000259" key="10">
    <source>
        <dbReference type="PROSITE" id="PS51722"/>
    </source>
</evidence>
<dbReference type="Pfam" id="PF11987">
    <property type="entry name" value="IF-2"/>
    <property type="match status" value="1"/>
</dbReference>
<dbReference type="FunFam" id="2.40.30.10:FF:000007">
    <property type="entry name" value="Translation initiation factor IF-2"/>
    <property type="match status" value="1"/>
</dbReference>
<organism evidence="11 12">
    <name type="scientific">Candidatus Geothrix skivensis</name>
    <dbReference type="NCBI Taxonomy" id="2954439"/>
    <lineage>
        <taxon>Bacteria</taxon>
        <taxon>Pseudomonadati</taxon>
        <taxon>Acidobacteriota</taxon>
        <taxon>Holophagae</taxon>
        <taxon>Holophagales</taxon>
        <taxon>Holophagaceae</taxon>
        <taxon>Geothrix</taxon>
    </lineage>
</organism>
<dbReference type="InterPro" id="IPR044145">
    <property type="entry name" value="IF2_II"/>
</dbReference>
<comment type="caution">
    <text evidence="7">Lacks conserved residue(s) required for the propagation of feature annotation.</text>
</comment>
<dbReference type="SUPFAM" id="SSF52540">
    <property type="entry name" value="P-loop containing nucleoside triphosphate hydrolases"/>
    <property type="match status" value="1"/>
</dbReference>
<dbReference type="InterPro" id="IPR000178">
    <property type="entry name" value="TF_IF2_bacterial-like"/>
</dbReference>
<feature type="compositionally biased region" description="Gly residues" evidence="9">
    <location>
        <begin position="323"/>
        <end position="371"/>
    </location>
</feature>
<dbReference type="FunFam" id="3.40.50.300:FF:000019">
    <property type="entry name" value="Translation initiation factor IF-2"/>
    <property type="match status" value="1"/>
</dbReference>
<dbReference type="NCBIfam" id="TIGR00231">
    <property type="entry name" value="small_GTP"/>
    <property type="match status" value="1"/>
</dbReference>
<dbReference type="AlphaFoldDB" id="A0A9D7SL58"/>
<dbReference type="EMBL" id="JADKIO010000012">
    <property type="protein sequence ID" value="MBK9797846.1"/>
    <property type="molecule type" value="Genomic_DNA"/>
</dbReference>
<dbReference type="InterPro" id="IPR027417">
    <property type="entry name" value="P-loop_NTPase"/>
</dbReference>
<dbReference type="Pfam" id="PF04760">
    <property type="entry name" value="IF2_N"/>
    <property type="match status" value="2"/>
</dbReference>
<dbReference type="InterPro" id="IPR036925">
    <property type="entry name" value="TIF_IF2_dom3_sf"/>
</dbReference>
<dbReference type="PANTHER" id="PTHR43381:SF5">
    <property type="entry name" value="TR-TYPE G DOMAIN-CONTAINING PROTEIN"/>
    <property type="match status" value="1"/>
</dbReference>
<dbReference type="HAMAP" id="MF_00100_B">
    <property type="entry name" value="IF_2_B"/>
    <property type="match status" value="1"/>
</dbReference>
<feature type="binding site" evidence="7">
    <location>
        <begin position="527"/>
        <end position="534"/>
    </location>
    <ligand>
        <name>GTP</name>
        <dbReference type="ChEBI" id="CHEBI:37565"/>
    </ligand>
</feature>
<dbReference type="PROSITE" id="PS51722">
    <property type="entry name" value="G_TR_2"/>
    <property type="match status" value="1"/>
</dbReference>
<dbReference type="CDD" id="cd03702">
    <property type="entry name" value="IF2_mtIF2_II"/>
    <property type="match status" value="1"/>
</dbReference>
<dbReference type="GO" id="GO:0003924">
    <property type="term" value="F:GTPase activity"/>
    <property type="evidence" value="ECO:0007669"/>
    <property type="project" value="UniProtKB-UniRule"/>
</dbReference>
<evidence type="ECO:0000256" key="7">
    <source>
        <dbReference type="HAMAP-Rule" id="MF_00100"/>
    </source>
</evidence>
<comment type="function">
    <text evidence="7 8">One of the essential components for the initiation of protein synthesis. Protects formylmethionyl-tRNA from spontaneous hydrolysis and promotes its binding to the 30S ribosomal subunits. Also involved in the hydrolysis of GTP during the formation of the 70S ribosomal complex.</text>
</comment>
<gene>
    <name evidence="7 11" type="primary">infB</name>
    <name evidence="11" type="ORF">IPP58_15470</name>
</gene>
<sequence>MLRINQLAKELGVANQEVIEACEKRLGLQGKSHSSNLTDDQADQLRRGLQGKTKGEPESAPLALHKPSAAVKVVKGHAPHTTPVEPQPEPPKPAPAVLVKKAEPKPEPPAPVEPSPEVKVAPPILQEAPSAPVVTETPAATAPAPVSPIPAEPVPETFSRLKVSTAPATPAPREDKPARFIQLPQARPAGGVPSRPPQPAGPNASPAPSPSGPRPEAGARPIVQRPGQSPSNVQRSGMPQKEKAVLQMATNTGRGEVRHEPLPPVTPSRRPYIPPAITEMRTDQGYSRIKTSDAPAPVPRSQEPARYIQLPQARPAPGSRPSGPGGRPMGGPGGPSRGPGGPGSRPGGPGGRPGGPGGRPGMGSRPGGPGRGPSIPATGPIDPNSQKGPGRGAHVGGKKKKGGYVRSKEEELDLKLRQPRSRAQQVASEYIEEEIGIVMLSEGVTVKELAEKCSRPAKDVVAKLLHRGIFATINQPLDTEMAKDIAREFGFLADIVTFEEDVQISADESGEVQGEKLPRPPVVTIMGHVDHGKTSLLDAIRKTKVAAGEAGGITQHVGAYHVDVKDPNTGEMRQVVFLDTPGHEAFTKMRARGAKVTDIAILVVAADDGVMPQTVESINHAKAADVPLLIAINKIDKPGANPDKVQQGLLQHSVQTEAYGGDVPAVLVSAKTKQGLDELLETILLVADMKELKAVYDCPAAGSIIEGRLDRGRGPVATVLVQRGTLKAGDIFVAGATMGRVRAMFDDLGRKVTEVGPSSAVQILGFEEVPSAGDNFQVVEDEAKARTIASFRQEKAKQAAQQKQRATLETLFSTIKDGQVKELALIIKADTQGSVESLVGQLERLSTDKVRVRIIHSAAGTVTENDVLLAEASKATIIGFHTKAEKKTEELAREEGVDLRFHDIIYKVTEEIEQAMVGMLDATEKETVHGLAEVRQLFKIGRTVIAGSFVTEGKVQKAYKVRVKRGEEVLFEGALKSLKRFKEDVSEVKNGLDCGIALEGYDELREGDLLEFFSKEKVIATSLS</sequence>
<dbReference type="Gene3D" id="3.40.50.10050">
    <property type="entry name" value="Translation initiation factor IF- 2, domain 3"/>
    <property type="match status" value="1"/>
</dbReference>
<dbReference type="GO" id="GO:0005525">
    <property type="term" value="F:GTP binding"/>
    <property type="evidence" value="ECO:0007669"/>
    <property type="project" value="UniProtKB-KW"/>
</dbReference>
<dbReference type="InterPro" id="IPR015760">
    <property type="entry name" value="TIF_IF2"/>
</dbReference>
<feature type="compositionally biased region" description="Pro residues" evidence="9">
    <location>
        <begin position="85"/>
        <end position="94"/>
    </location>
</feature>
<dbReference type="InterPro" id="IPR053905">
    <property type="entry name" value="EF-G-like_DII"/>
</dbReference>
<dbReference type="Gene3D" id="1.10.10.2480">
    <property type="match status" value="1"/>
</dbReference>
<dbReference type="Proteomes" id="UP000886657">
    <property type="component" value="Unassembled WGS sequence"/>
</dbReference>
<dbReference type="InterPro" id="IPR005225">
    <property type="entry name" value="Small_GTP-bd"/>
</dbReference>
<evidence type="ECO:0000256" key="5">
    <source>
        <dbReference type="ARBA" id="ARBA00022917"/>
    </source>
</evidence>
<dbReference type="Pfam" id="PF22042">
    <property type="entry name" value="EF-G_D2"/>
    <property type="match status" value="1"/>
</dbReference>
<keyword evidence="3 7" id="KW-0396">Initiation factor</keyword>
<dbReference type="GO" id="GO:0003743">
    <property type="term" value="F:translation initiation factor activity"/>
    <property type="evidence" value="ECO:0007669"/>
    <property type="project" value="UniProtKB-UniRule"/>
</dbReference>
<keyword evidence="7" id="KW-0963">Cytoplasm</keyword>
<dbReference type="FunFam" id="2.40.30.10:FF:000008">
    <property type="entry name" value="Translation initiation factor IF-2"/>
    <property type="match status" value="1"/>
</dbReference>
<dbReference type="PANTHER" id="PTHR43381">
    <property type="entry name" value="TRANSLATION INITIATION FACTOR IF-2-RELATED"/>
    <property type="match status" value="1"/>
</dbReference>
<dbReference type="FunFam" id="3.40.50.10050:FF:000001">
    <property type="entry name" value="Translation initiation factor IF-2"/>
    <property type="match status" value="1"/>
</dbReference>
<dbReference type="InterPro" id="IPR000795">
    <property type="entry name" value="T_Tr_GTP-bd_dom"/>
</dbReference>
<dbReference type="CDD" id="cd01887">
    <property type="entry name" value="IF2_eIF5B"/>
    <property type="match status" value="1"/>
</dbReference>
<dbReference type="GO" id="GO:0005737">
    <property type="term" value="C:cytoplasm"/>
    <property type="evidence" value="ECO:0007669"/>
    <property type="project" value="UniProtKB-SubCell"/>
</dbReference>
<dbReference type="InterPro" id="IPR006847">
    <property type="entry name" value="IF2_N"/>
</dbReference>
<dbReference type="SUPFAM" id="SSF52156">
    <property type="entry name" value="Initiation factor IF2/eIF5b, domain 3"/>
    <property type="match status" value="1"/>
</dbReference>
<dbReference type="InterPro" id="IPR009000">
    <property type="entry name" value="Transl_B-barrel_sf"/>
</dbReference>
<feature type="binding site" evidence="7">
    <location>
        <begin position="633"/>
        <end position="636"/>
    </location>
    <ligand>
        <name>GTP</name>
        <dbReference type="ChEBI" id="CHEBI:37565"/>
    </ligand>
</feature>
<evidence type="ECO:0000256" key="6">
    <source>
        <dbReference type="ARBA" id="ARBA00023134"/>
    </source>
</evidence>
<protein>
    <recommendedName>
        <fullName evidence="2 7">Translation initiation factor IF-2</fullName>
    </recommendedName>
</protein>
<reference evidence="11" key="1">
    <citation type="submission" date="2020-10" db="EMBL/GenBank/DDBJ databases">
        <title>Connecting structure to function with the recovery of over 1000 high-quality activated sludge metagenome-assembled genomes encoding full-length rRNA genes using long-read sequencing.</title>
        <authorList>
            <person name="Singleton C.M."/>
            <person name="Petriglieri F."/>
            <person name="Kristensen J.M."/>
            <person name="Kirkegaard R.H."/>
            <person name="Michaelsen T.Y."/>
            <person name="Andersen M.H."/>
            <person name="Karst S.M."/>
            <person name="Dueholm M.S."/>
            <person name="Nielsen P.H."/>
            <person name="Albertsen M."/>
        </authorList>
    </citation>
    <scope>NUCLEOTIDE SEQUENCE</scope>
    <source>
        <strain evidence="11">Skiv_18-Q3-R9-52_MAXAC.067</strain>
    </source>
</reference>
<comment type="subcellular location">
    <subcellularLocation>
        <location evidence="7">Cytoplasm</location>
    </subcellularLocation>
</comment>
<keyword evidence="5 7" id="KW-0648">Protein biosynthesis</keyword>
<dbReference type="PROSITE" id="PS01176">
    <property type="entry name" value="IF2"/>
    <property type="match status" value="1"/>
</dbReference>
<evidence type="ECO:0000256" key="9">
    <source>
        <dbReference type="SAM" id="MobiDB-lite"/>
    </source>
</evidence>
<name>A0A9D7SL58_9BACT</name>
<evidence type="ECO:0000256" key="8">
    <source>
        <dbReference type="RuleBase" id="RU000644"/>
    </source>
</evidence>
<comment type="caution">
    <text evidence="11">The sequence shown here is derived from an EMBL/GenBank/DDBJ whole genome shotgun (WGS) entry which is preliminary data.</text>
</comment>
<dbReference type="InterPro" id="IPR023115">
    <property type="entry name" value="TIF_IF2_dom3"/>
</dbReference>
<comment type="similarity">
    <text evidence="1 7 8">Belongs to the TRAFAC class translation factor GTPase superfamily. Classic translation factor GTPase family. IF-2 subfamily.</text>
</comment>
<evidence type="ECO:0000256" key="3">
    <source>
        <dbReference type="ARBA" id="ARBA00022540"/>
    </source>
</evidence>
<dbReference type="CDD" id="cd03692">
    <property type="entry name" value="mtIF2_IVc"/>
    <property type="match status" value="1"/>
</dbReference>
<feature type="compositionally biased region" description="Pro residues" evidence="9">
    <location>
        <begin position="194"/>
        <end position="213"/>
    </location>
</feature>
<feature type="compositionally biased region" description="Polar residues" evidence="9">
    <location>
        <begin position="226"/>
        <end position="237"/>
    </location>
</feature>
<dbReference type="Pfam" id="PF00009">
    <property type="entry name" value="GTP_EFTU"/>
    <property type="match status" value="1"/>
</dbReference>
<keyword evidence="4 7" id="KW-0547">Nucleotide-binding</keyword>
<feature type="compositionally biased region" description="Low complexity" evidence="9">
    <location>
        <begin position="115"/>
        <end position="144"/>
    </location>
</feature>
<feature type="region of interest" description="Disordered" evidence="9">
    <location>
        <begin position="27"/>
        <end position="411"/>
    </location>
</feature>
<dbReference type="Gene3D" id="3.40.50.300">
    <property type="entry name" value="P-loop containing nucleotide triphosphate hydrolases"/>
    <property type="match status" value="1"/>
</dbReference>
<dbReference type="SUPFAM" id="SSF50447">
    <property type="entry name" value="Translation proteins"/>
    <property type="match status" value="2"/>
</dbReference>
<keyword evidence="6 7" id="KW-0342">GTP-binding</keyword>
<dbReference type="NCBIfam" id="TIGR00487">
    <property type="entry name" value="IF-2"/>
    <property type="match status" value="1"/>
</dbReference>
<evidence type="ECO:0000313" key="12">
    <source>
        <dbReference type="Proteomes" id="UP000886657"/>
    </source>
</evidence>
<dbReference type="PRINTS" id="PR00315">
    <property type="entry name" value="ELONGATNFCT"/>
</dbReference>
<evidence type="ECO:0000256" key="4">
    <source>
        <dbReference type="ARBA" id="ARBA00022741"/>
    </source>
</evidence>
<evidence type="ECO:0000256" key="2">
    <source>
        <dbReference type="ARBA" id="ARBA00020675"/>
    </source>
</evidence>
<feature type="domain" description="Tr-type G" evidence="10">
    <location>
        <begin position="518"/>
        <end position="693"/>
    </location>
</feature>
<accession>A0A9D7SL58</accession>